<keyword evidence="8 18" id="KW-0479">Metal-binding</keyword>
<dbReference type="PRINTS" id="PR01630">
    <property type="entry name" value="LVDCCALPHA1"/>
</dbReference>
<keyword evidence="10 18" id="KW-0106">Calcium</keyword>
<feature type="transmembrane region" description="Helical" evidence="21">
    <location>
        <begin position="1117"/>
        <end position="1144"/>
    </location>
</feature>
<keyword evidence="3" id="KW-0813">Transport</keyword>
<feature type="compositionally biased region" description="Polar residues" evidence="20">
    <location>
        <begin position="1729"/>
        <end position="1739"/>
    </location>
</feature>
<feature type="binding site" evidence="18">
    <location>
        <position position="1090"/>
    </location>
    <ligand>
        <name>Ca(2+)</name>
        <dbReference type="ChEBI" id="CHEBI:29108"/>
    </ligand>
</feature>
<dbReference type="InterPro" id="IPR050599">
    <property type="entry name" value="VDCC_alpha-1_subunit"/>
</dbReference>
<feature type="transmembrane region" description="Helical" evidence="21">
    <location>
        <begin position="355"/>
        <end position="377"/>
    </location>
</feature>
<keyword evidence="16" id="KW-0407">Ion channel</keyword>
<keyword evidence="15" id="KW-1015">Disulfide bond</keyword>
<feature type="compositionally biased region" description="Basic and acidic residues" evidence="20">
    <location>
        <begin position="1770"/>
        <end position="1788"/>
    </location>
</feature>
<dbReference type="Pfam" id="PF16905">
    <property type="entry name" value="GPHH"/>
    <property type="match status" value="1"/>
</dbReference>
<evidence type="ECO:0000313" key="23">
    <source>
        <dbReference type="EMBL" id="NXG36635.1"/>
    </source>
</evidence>
<keyword evidence="6 19" id="KW-0107">Calcium channel</keyword>
<feature type="transmembrane region" description="Helical" evidence="21">
    <location>
        <begin position="180"/>
        <end position="198"/>
    </location>
</feature>
<feature type="transmembrane region" description="Helical" evidence="21">
    <location>
        <begin position="946"/>
        <end position="972"/>
    </location>
</feature>
<proteinExistence type="inferred from homology"/>
<dbReference type="Pfam" id="PF00520">
    <property type="entry name" value="Ion_trans"/>
    <property type="match status" value="4"/>
</dbReference>
<dbReference type="FunFam" id="1.10.238.10:FF:000063">
    <property type="entry name" value="Voltage-dependent N-type calcium channel subunit alpha"/>
    <property type="match status" value="1"/>
</dbReference>
<feature type="transmembrane region" description="Helical" evidence="21">
    <location>
        <begin position="642"/>
        <end position="661"/>
    </location>
</feature>
<feature type="transmembrane region" description="Helical" evidence="21">
    <location>
        <begin position="512"/>
        <end position="530"/>
    </location>
</feature>
<dbReference type="PRINTS" id="PR01636">
    <property type="entry name" value="LVDCCALPHA1D"/>
</dbReference>
<dbReference type="InterPro" id="IPR031649">
    <property type="entry name" value="GPHH_dom"/>
</dbReference>
<feature type="transmembrane region" description="Helical" evidence="21">
    <location>
        <begin position="914"/>
        <end position="934"/>
    </location>
</feature>
<dbReference type="GO" id="GO:0098703">
    <property type="term" value="P:calcium ion import across plasma membrane"/>
    <property type="evidence" value="ECO:0007669"/>
    <property type="project" value="TreeGrafter"/>
</dbReference>
<feature type="transmembrane region" description="Helical" evidence="21">
    <location>
        <begin position="148"/>
        <end position="168"/>
    </location>
</feature>
<dbReference type="GO" id="GO:0008331">
    <property type="term" value="F:high voltage-gated calcium channel activity"/>
    <property type="evidence" value="ECO:0007669"/>
    <property type="project" value="TreeGrafter"/>
</dbReference>
<feature type="region of interest" description="Disordered" evidence="20">
    <location>
        <begin position="1767"/>
        <end position="1794"/>
    </location>
</feature>
<dbReference type="Pfam" id="PF16885">
    <property type="entry name" value="CAC1F_C"/>
    <property type="match status" value="1"/>
</dbReference>
<feature type="transmembrane region" description="Helical" evidence="21">
    <location>
        <begin position="1438"/>
        <end position="1461"/>
    </location>
</feature>
<dbReference type="Proteomes" id="UP000543287">
    <property type="component" value="Unassembled WGS sequence"/>
</dbReference>
<dbReference type="InterPro" id="IPR005821">
    <property type="entry name" value="Ion_trans_dom"/>
</dbReference>
<comment type="function">
    <text evidence="19">Voltage-sensitive calcium channels (VSCC) mediate the entry of calcium ions into excitable cells and are also involved in a variety of calcium-dependent processes, including muscle contraction, hormone or neurotransmitter release, gene expression, cell motility, cell division and cell death.</text>
</comment>
<feature type="region of interest" description="Disordered" evidence="20">
    <location>
        <begin position="1"/>
        <end position="30"/>
    </location>
</feature>
<dbReference type="InterPro" id="IPR014873">
    <property type="entry name" value="VDCC_a1su_IQ"/>
</dbReference>
<feature type="region of interest" description="Disordered" evidence="20">
    <location>
        <begin position="45"/>
        <end position="82"/>
    </location>
</feature>
<feature type="transmembrane region" description="Helical" evidence="21">
    <location>
        <begin position="1260"/>
        <end position="1281"/>
    </location>
</feature>
<feature type="compositionally biased region" description="Polar residues" evidence="20">
    <location>
        <begin position="18"/>
        <end position="30"/>
    </location>
</feature>
<feature type="region of interest" description="Disordered" evidence="20">
    <location>
        <begin position="755"/>
        <end position="836"/>
    </location>
</feature>
<feature type="transmembrane region" description="Helical" evidence="21">
    <location>
        <begin position="992"/>
        <end position="1022"/>
    </location>
</feature>
<feature type="compositionally biased region" description="Polar residues" evidence="20">
    <location>
        <begin position="49"/>
        <end position="62"/>
    </location>
</feature>
<dbReference type="Pfam" id="PF08763">
    <property type="entry name" value="Ca_chan_IQ"/>
    <property type="match status" value="1"/>
</dbReference>
<evidence type="ECO:0000256" key="6">
    <source>
        <dbReference type="ARBA" id="ARBA00022673"/>
    </source>
</evidence>
<evidence type="ECO:0000259" key="22">
    <source>
        <dbReference type="SMART" id="SM01062"/>
    </source>
</evidence>
<sequence length="2155" mass="246397">EANYASSTRIPLPGDGPTIQSNSSAPSKQTVLSWQAAIDAARQAKAAQNMSTTTTQPVGSLSQRKRQQYAKSKKQGNTSNSRPPRALFCLSLNNPIRRACISLVEWKPFDIFILLSIFANCVALAVYIPFPEDDSNSTNHNLEKVEYAFLIIFTVETFLKIIAYGLLLHPNAYVRNGWNLLDFVIVVVGLFSVILEQLTKETEGGSHSGGKPGGFDVKALRAFRVLRPLRLVSGVPMTTSFKLDLGITLVQKVSAIFPCFHYVYKNQFQFFIFKKLCSCFYTNAFSFISFSVNLKYLLTPRFRYFRKKLLKFLIQKKILLVLLRCFCHFSQRIIHIAKMYMIYFVNDAIGCEWPWIYFVSLIILGSFFVLNLVLGVLSGEFSKEREKAKARGDFQKLREKQQLEEDLKGYLDWITQAEDIDPENDEEVDEEGKRNRVTLADLMEEKKKSRFSCFGRSSNKHASMPTSETESVNTENVSGEGENPACCGSLCRRWRRWNRFNRRKCRAAVKSVTFYWLVIVLVFLNTLTISSEHYNQPDWLTQIQDIANKVLLALFTCEMLVKMYSLGLQAYFVSLFNRFDCFVVCGGIVETILVELEIMSPLGISVFRCVRLLRIFKVTRHWASLSNLVASLLNSMKSIASLLLLLFLFIIIFSLLGMQLFGGKFNFDETQTKRSTFDNFPQALLTVFQILTGEDWNAVMYDGIMAYGGPSSSGMIVCIYFIILFICGNYILLNVFLAIAVDNLADAESLNTAQKEEAEEKERKKNARKESLENKKSEKSESDQKKPKDNKVTIAEYGEGEDEDKDPYPPCDVPVGEDEEDEEDEPEVPAGPRPRRISELNMKEKITPIPEGSAFFIFSSTNPIRVGCHRLINHHIFTNLILVFIMLSSVSLAAEDPIRSHSFRNNILGYADYVFTSMFTFEIILKMTAFGAFLHKGSFCRNYFNLLDLLVVGVSLVSFGIQSSAISVVKILRVLRVLRPLRAINRAKGLKHVVQCVFVAIRTIGNIMIVTTLLQFMFACIGVQLFKGKFYRCTDEAKQNPEECRGIYIVYKDGDVDNPMVKERVWQNSDFNFDNVLSAMMALFTVSTFEGWPALLYKAIDSNGENVGPVYNYRVEISIFFIIYIIIIAFFMMNIFVGFVIVTFQEQGEQEYKNCELDKNQRQCVEYALKARPLRRYIPKNPYQYKFWYVVNSTGFEYIMFVLIMLNTLCLAMQHYGQSKLFNDAMDIMNMVFTGVFTVEMVLKLIAFKPKIFVRKKERWLGYFSDAWNTFDSLIVIGSIVDVVLSEADPKPTETVTTDESGNSEDSARISITFFRLFRVMRLVKLLSRGEGIRTLLWTFIKSFQALPYVALLIAMLFFIYAVIGMQVFGKVAMRDNNQINRNNNFQTFPQAVLLLFRCATGEAWQEIMLACLPGKRCDPESDYNPGEEYTCGSNFAIIYFISFYMLCAFLIINLFVAVIMDNFDYLTRDWSILGPHHLDEFKRIWSEYDPEAKGRIKHLDVVTLLRRIQPPLGFGKLCPHRVACKRLVAMNMPLNSDGTVMFNATLFALVRTALKIKTEGNLEQANEELRAVIKKIWKKTSMKLLDQVVPPAGDDEVTVGKFYATFLIQDYFRKFKKRKEQGLVGKYPAKNTTIALQAGLRTLHDIGPEIRRAISCDLQDDEPEENNPEEEEDVYKRNGALFGNHINHISSDRRDSFQQINTTHRPLHVQRPSIPSASDTEKNIYPQAGNSVYHNHNSVGKHVPNSTNANLNNANMSKVVHGKHINTGNHEHRSENGYHSYSRADHEKRRRPSSRSCKYLFATYRSDSGDGRRPTICREEREVQDYCNDDHYLGEQDYCSGEEYYEEDSMLSGSRHICDYHCRYHCHDSDFERPKGYHHPHGFFEEDDSQICYDTKRSPRRRLLPPTPTPNRRSSFNFECLRRQSSQDDIPLSPSFHHRTALPLHLMQQQVMAVAGLDSSKAHRHSPSRSTRSWATPPATPPIRDRTPYYTPLIQVDRAESTEQMNGSLPSLHRSSWYTDDPDISYRTFTPANLTVPNDFRHKHSDKQRSADSLVEAVLISEGLGRYAKDPKFVSATKHEIADACDMTIDEMESAASNLLNGSISNGTNGDMFPILSRQDYELQDFGPGYSDEEPDTGRYEEDLADEMICITSL</sequence>
<feature type="transmembrane region" description="Helical" evidence="21">
    <location>
        <begin position="318"/>
        <end position="343"/>
    </location>
</feature>
<feature type="transmembrane region" description="Helical" evidence="21">
    <location>
        <begin position="1076"/>
        <end position="1097"/>
    </location>
</feature>
<feature type="region of interest" description="Disordered" evidence="20">
    <location>
        <begin position="1710"/>
        <end position="1753"/>
    </location>
</feature>
<keyword evidence="7 21" id="KW-0812">Transmembrane</keyword>
<keyword evidence="13" id="KW-0406">Ion transport</keyword>
<dbReference type="FunFam" id="1.10.287.70:FF:000021">
    <property type="entry name" value="Voltage-dependent L-type calcium channel subunit alpha"/>
    <property type="match status" value="1"/>
</dbReference>
<dbReference type="Gene3D" id="6.10.250.2500">
    <property type="match status" value="1"/>
</dbReference>
<dbReference type="Gene3D" id="6.10.250.2180">
    <property type="match status" value="1"/>
</dbReference>
<keyword evidence="9" id="KW-0677">Repeat</keyword>
<feature type="compositionally biased region" description="Acidic residues" evidence="20">
    <location>
        <begin position="815"/>
        <end position="827"/>
    </location>
</feature>
<evidence type="ECO:0000256" key="10">
    <source>
        <dbReference type="ARBA" id="ARBA00022837"/>
    </source>
</evidence>
<evidence type="ECO:0000256" key="16">
    <source>
        <dbReference type="ARBA" id="ARBA00023303"/>
    </source>
</evidence>
<keyword evidence="12 21" id="KW-1133">Transmembrane helix</keyword>
<keyword evidence="14 21" id="KW-0472">Membrane</keyword>
<evidence type="ECO:0000256" key="21">
    <source>
        <dbReference type="SAM" id="Phobius"/>
    </source>
</evidence>
<evidence type="ECO:0000256" key="1">
    <source>
        <dbReference type="ARBA" id="ARBA00004141"/>
    </source>
</evidence>
<dbReference type="PANTHER" id="PTHR45628">
    <property type="entry name" value="VOLTAGE-DEPENDENT CALCIUM CHANNEL TYPE A SUBUNIT ALPHA-1"/>
    <property type="match status" value="1"/>
</dbReference>
<evidence type="ECO:0000256" key="8">
    <source>
        <dbReference type="ARBA" id="ARBA00022723"/>
    </source>
</evidence>
<dbReference type="Gene3D" id="1.20.120.350">
    <property type="entry name" value="Voltage-gated potassium channels. Chain C"/>
    <property type="match status" value="4"/>
</dbReference>
<feature type="transmembrane region" description="Helical" evidence="21">
    <location>
        <begin position="1228"/>
        <end position="1248"/>
    </location>
</feature>
<keyword evidence="5 19" id="KW-0109">Calcium transport</keyword>
<evidence type="ECO:0000256" key="15">
    <source>
        <dbReference type="ARBA" id="ARBA00023157"/>
    </source>
</evidence>
<feature type="binding site" evidence="18">
    <location>
        <position position="694"/>
    </location>
    <ligand>
        <name>Ca(2+)</name>
        <dbReference type="ChEBI" id="CHEBI:29108"/>
    </ligand>
</feature>
<name>A0A7K9BAU4_DRONO</name>
<evidence type="ECO:0000256" key="20">
    <source>
        <dbReference type="SAM" id="MobiDB-lite"/>
    </source>
</evidence>
<dbReference type="SUPFAM" id="SSF81324">
    <property type="entry name" value="Voltage-gated potassium channels"/>
    <property type="match status" value="4"/>
</dbReference>
<feature type="transmembrane region" description="Helical" evidence="21">
    <location>
        <begin position="714"/>
        <end position="741"/>
    </location>
</feature>
<evidence type="ECO:0000256" key="5">
    <source>
        <dbReference type="ARBA" id="ARBA00022568"/>
    </source>
</evidence>
<evidence type="ECO:0000256" key="12">
    <source>
        <dbReference type="ARBA" id="ARBA00022989"/>
    </source>
</evidence>
<feature type="region of interest" description="Disordered" evidence="20">
    <location>
        <begin position="1962"/>
        <end position="1988"/>
    </location>
</feature>
<evidence type="ECO:0000256" key="14">
    <source>
        <dbReference type="ARBA" id="ARBA00023136"/>
    </source>
</evidence>
<dbReference type="FunFam" id="1.20.120.350:FF:000027">
    <property type="entry name" value="Voltage-dependent L-type calcium channel subunit alpha"/>
    <property type="match status" value="1"/>
</dbReference>
<comment type="caution">
    <text evidence="23">The sequence shown here is derived from an EMBL/GenBank/DDBJ whole genome shotgun (WGS) entry which is preliminary data.</text>
</comment>
<reference evidence="23 24" key="1">
    <citation type="submission" date="2019-09" db="EMBL/GenBank/DDBJ databases">
        <title>Bird 10,000 Genomes (B10K) Project - Family phase.</title>
        <authorList>
            <person name="Zhang G."/>
        </authorList>
    </citation>
    <scope>NUCLEOTIDE SEQUENCE [LARGE SCALE GENOMIC DNA]</scope>
    <source>
        <strain evidence="23">B10K-LSUMZ-23963</strain>
        <tissue evidence="23">Muscle</tissue>
    </source>
</reference>
<organism evidence="23 24">
    <name type="scientific">Dromaius novaehollandiae</name>
    <name type="common">Emu</name>
    <dbReference type="NCBI Taxonomy" id="8790"/>
    <lineage>
        <taxon>Eukaryota</taxon>
        <taxon>Metazoa</taxon>
        <taxon>Chordata</taxon>
        <taxon>Craniata</taxon>
        <taxon>Vertebrata</taxon>
        <taxon>Euteleostomi</taxon>
        <taxon>Archelosauria</taxon>
        <taxon>Archosauria</taxon>
        <taxon>Dinosauria</taxon>
        <taxon>Saurischia</taxon>
        <taxon>Theropoda</taxon>
        <taxon>Coelurosauria</taxon>
        <taxon>Aves</taxon>
        <taxon>Palaeognathae</taxon>
        <taxon>Casuariiformes</taxon>
        <taxon>Dromaiidae</taxon>
        <taxon>Dromaius</taxon>
    </lineage>
</organism>
<gene>
    <name evidence="23" type="primary">Cacna1d</name>
    <name evidence="23" type="ORF">DRONOV_R08163</name>
</gene>
<keyword evidence="11 19" id="KW-0851">Voltage-gated channel</keyword>
<feature type="compositionally biased region" description="Basic and acidic residues" evidence="20">
    <location>
        <begin position="755"/>
        <end position="791"/>
    </location>
</feature>
<evidence type="ECO:0000256" key="18">
    <source>
        <dbReference type="PIRSR" id="PIRSR602077-1"/>
    </source>
</evidence>
<evidence type="ECO:0000256" key="2">
    <source>
        <dbReference type="ARBA" id="ARBA00010354"/>
    </source>
</evidence>
<feature type="transmembrane region" description="Helical" evidence="21">
    <location>
        <begin position="550"/>
        <end position="573"/>
    </location>
</feature>
<accession>A0A7K9BAU4</accession>
<comment type="similarity">
    <text evidence="2">Belongs to the calcium channel alpha-1 subunit (TC 1.A.1.11) family. CACNA1D subfamily.</text>
</comment>
<feature type="compositionally biased region" description="Polar residues" evidence="20">
    <location>
        <begin position="458"/>
        <end position="477"/>
    </location>
</feature>
<evidence type="ECO:0000256" key="7">
    <source>
        <dbReference type="ARBA" id="ARBA00022692"/>
    </source>
</evidence>
<dbReference type="FunFam" id="1.10.287.70:FF:000009">
    <property type="entry name" value="Voltage-dependent L-type calcium channel subunit alpha"/>
    <property type="match status" value="1"/>
</dbReference>
<evidence type="ECO:0000256" key="11">
    <source>
        <dbReference type="ARBA" id="ARBA00022882"/>
    </source>
</evidence>
<evidence type="ECO:0000256" key="19">
    <source>
        <dbReference type="RuleBase" id="RU003808"/>
    </source>
</evidence>
<keyword evidence="4" id="KW-0597">Phosphoprotein</keyword>
<comment type="catalytic activity">
    <reaction evidence="17">
        <text>Ca(2+)(in) = Ca(2+)(out)</text>
        <dbReference type="Rhea" id="RHEA:29671"/>
        <dbReference type="ChEBI" id="CHEBI:29108"/>
    </reaction>
</comment>
<evidence type="ECO:0000256" key="3">
    <source>
        <dbReference type="ARBA" id="ARBA00022448"/>
    </source>
</evidence>
<protein>
    <recommendedName>
        <fullName evidence="19">Voltage-dependent L-type calcium channel subunit alpha</fullName>
    </recommendedName>
</protein>
<dbReference type="EMBL" id="VWZH01000238">
    <property type="protein sequence ID" value="NXG36635.1"/>
    <property type="molecule type" value="Genomic_DNA"/>
</dbReference>
<dbReference type="FunFam" id="1.20.120.350:FF:000001">
    <property type="entry name" value="Voltage-dependent L-type calcium channel subunit alpha"/>
    <property type="match status" value="1"/>
</dbReference>
<evidence type="ECO:0000256" key="9">
    <source>
        <dbReference type="ARBA" id="ARBA00022737"/>
    </source>
</evidence>
<dbReference type="InterPro" id="IPR002077">
    <property type="entry name" value="VDCCAlpha1"/>
</dbReference>
<dbReference type="InterPro" id="IPR005446">
    <property type="entry name" value="VDCC_L_a1su"/>
</dbReference>
<feature type="transmembrane region" description="Helical" evidence="21">
    <location>
        <begin position="280"/>
        <end position="298"/>
    </location>
</feature>
<dbReference type="InterPro" id="IPR005452">
    <property type="entry name" value="LVDCC_a1dsu"/>
</dbReference>
<feature type="domain" description="Voltage-dependent calcium channel alpha-1 subunit IQ" evidence="22">
    <location>
        <begin position="1595"/>
        <end position="1629"/>
    </location>
</feature>
<evidence type="ECO:0000313" key="24">
    <source>
        <dbReference type="Proteomes" id="UP000543287"/>
    </source>
</evidence>
<dbReference type="GO" id="GO:0005891">
    <property type="term" value="C:voltage-gated calcium channel complex"/>
    <property type="evidence" value="ECO:0007669"/>
    <property type="project" value="InterPro"/>
</dbReference>
<feature type="transmembrane region" description="Helical" evidence="21">
    <location>
        <begin position="876"/>
        <end position="894"/>
    </location>
</feature>
<comment type="subcellular location">
    <subcellularLocation>
        <location evidence="1 19">Membrane</location>
        <topology evidence="1 19">Multi-pass membrane protein</topology>
    </subcellularLocation>
</comment>
<feature type="transmembrane region" description="Helical" evidence="21">
    <location>
        <begin position="111"/>
        <end position="128"/>
    </location>
</feature>
<feature type="transmembrane region" description="Helical" evidence="21">
    <location>
        <begin position="1346"/>
        <end position="1369"/>
    </location>
</feature>
<dbReference type="FunFam" id="1.20.120.350:FF:000010">
    <property type="entry name" value="Voltage-dependent L-type calcium channel subunit alpha"/>
    <property type="match status" value="1"/>
</dbReference>
<dbReference type="InterPro" id="IPR027359">
    <property type="entry name" value="Volt_channel_dom_sf"/>
</dbReference>
<evidence type="ECO:0000256" key="4">
    <source>
        <dbReference type="ARBA" id="ARBA00022553"/>
    </source>
</evidence>
<feature type="region of interest" description="Disordered" evidence="20">
    <location>
        <begin position="458"/>
        <end position="478"/>
    </location>
</feature>
<feature type="compositionally biased region" description="Basic residues" evidence="20">
    <location>
        <begin position="63"/>
        <end position="74"/>
    </location>
</feature>
<dbReference type="PRINTS" id="PR00167">
    <property type="entry name" value="CACHANNEL"/>
</dbReference>
<evidence type="ECO:0000256" key="17">
    <source>
        <dbReference type="ARBA" id="ARBA00036634"/>
    </source>
</evidence>
<dbReference type="SMART" id="SM01062">
    <property type="entry name" value="Ca_chan_IQ"/>
    <property type="match status" value="1"/>
</dbReference>
<evidence type="ECO:0000256" key="13">
    <source>
        <dbReference type="ARBA" id="ARBA00023065"/>
    </source>
</evidence>
<feature type="non-terminal residue" evidence="23">
    <location>
        <position position="1"/>
    </location>
</feature>
<feature type="transmembrane region" description="Helical" evidence="21">
    <location>
        <begin position="1196"/>
        <end position="1216"/>
    </location>
</feature>
<dbReference type="Gene3D" id="1.10.287.70">
    <property type="match status" value="4"/>
</dbReference>
<dbReference type="FunFam" id="1.20.120.350:FF:000006">
    <property type="entry name" value="Voltage-dependent L-type calcium channel subunit alpha"/>
    <property type="match status" value="1"/>
</dbReference>
<feature type="non-terminal residue" evidence="23">
    <location>
        <position position="2155"/>
    </location>
</feature>
<dbReference type="PANTHER" id="PTHR45628:SF11">
    <property type="entry name" value="VOLTAGE-DEPENDENT L-TYPE CALCIUM CHANNEL SUBUNIT ALPHA-1D"/>
    <property type="match status" value="1"/>
</dbReference>
<dbReference type="GO" id="GO:0046872">
    <property type="term" value="F:metal ion binding"/>
    <property type="evidence" value="ECO:0007669"/>
    <property type="project" value="UniProtKB-KW"/>
</dbReference>
<dbReference type="InterPro" id="IPR031688">
    <property type="entry name" value="CAC1F_C"/>
</dbReference>